<keyword evidence="3" id="KW-1185">Reference proteome</keyword>
<evidence type="ECO:0000313" key="2">
    <source>
        <dbReference type="EMBL" id="MBB5684573.1"/>
    </source>
</evidence>
<gene>
    <name evidence="2" type="ORF">FHS49_000564</name>
</gene>
<sequence length="142" mass="14507">MFIRIDDSISVSPQITPAQVAEAAAQGVALIVNNRPDEEEAGQPMGAEIEAAANAAGIAYRAIPVTHSGFSAHQLAAMNEALAAANGPVLAYCRSGTRSTYLWALARAQQGDAPDDLAAKAANAGYDLGGIRGMIDSLAGGR</sequence>
<name>A0A7W9ECS2_9SPHN</name>
<proteinExistence type="predicted"/>
<dbReference type="EMBL" id="JACIJC010000001">
    <property type="protein sequence ID" value="MBB5684573.1"/>
    <property type="molecule type" value="Genomic_DNA"/>
</dbReference>
<dbReference type="AlphaFoldDB" id="A0A7W9ECS2"/>
<comment type="caution">
    <text evidence="2">The sequence shown here is derived from an EMBL/GenBank/DDBJ whole genome shotgun (WGS) entry which is preliminary data.</text>
</comment>
<organism evidence="2 3">
    <name type="scientific">Sphingobium boeckii</name>
    <dbReference type="NCBI Taxonomy" id="1082345"/>
    <lineage>
        <taxon>Bacteria</taxon>
        <taxon>Pseudomonadati</taxon>
        <taxon>Pseudomonadota</taxon>
        <taxon>Alphaproteobacteria</taxon>
        <taxon>Sphingomonadales</taxon>
        <taxon>Sphingomonadaceae</taxon>
        <taxon>Sphingobium</taxon>
    </lineage>
</organism>
<evidence type="ECO:0000313" key="3">
    <source>
        <dbReference type="Proteomes" id="UP000549617"/>
    </source>
</evidence>
<protein>
    <submittedName>
        <fullName evidence="2">Uncharacterized protein (TIGR01244 family)</fullName>
    </submittedName>
</protein>
<dbReference type="NCBIfam" id="TIGR01244">
    <property type="entry name" value="TIGR01244 family sulfur transferase"/>
    <property type="match status" value="1"/>
</dbReference>
<feature type="domain" description="Beta-lactamase hydrolase-like protein phosphatase-like" evidence="1">
    <location>
        <begin position="5"/>
        <end position="108"/>
    </location>
</feature>
<reference evidence="2 3" key="1">
    <citation type="submission" date="2020-08" db="EMBL/GenBank/DDBJ databases">
        <title>Genomic Encyclopedia of Type Strains, Phase IV (KMG-IV): sequencing the most valuable type-strain genomes for metagenomic binning, comparative biology and taxonomic classification.</title>
        <authorList>
            <person name="Goeker M."/>
        </authorList>
    </citation>
    <scope>NUCLEOTIDE SEQUENCE [LARGE SCALE GENOMIC DNA]</scope>
    <source>
        <strain evidence="2 3">DSM 25079</strain>
    </source>
</reference>
<dbReference type="GO" id="GO:0016787">
    <property type="term" value="F:hydrolase activity"/>
    <property type="evidence" value="ECO:0007669"/>
    <property type="project" value="InterPro"/>
</dbReference>
<dbReference type="Proteomes" id="UP000549617">
    <property type="component" value="Unassembled WGS sequence"/>
</dbReference>
<dbReference type="Pfam" id="PF04273">
    <property type="entry name" value="BLH_phosphatase"/>
    <property type="match status" value="1"/>
</dbReference>
<dbReference type="Gene3D" id="3.90.190.10">
    <property type="entry name" value="Protein tyrosine phosphatase superfamily"/>
    <property type="match status" value="1"/>
</dbReference>
<dbReference type="SUPFAM" id="SSF52799">
    <property type="entry name" value="(Phosphotyrosine protein) phosphatases II"/>
    <property type="match status" value="1"/>
</dbReference>
<dbReference type="InterPro" id="IPR029021">
    <property type="entry name" value="Prot-tyrosine_phosphatase-like"/>
</dbReference>
<evidence type="ECO:0000259" key="1">
    <source>
        <dbReference type="Pfam" id="PF04273"/>
    </source>
</evidence>
<accession>A0A7W9ECS2</accession>
<dbReference type="RefSeq" id="WP_184015011.1">
    <property type="nucleotide sequence ID" value="NZ_JACIJC010000001.1"/>
</dbReference>
<dbReference type="InterPro" id="IPR005939">
    <property type="entry name" value="BLH_phosphatase-like"/>
</dbReference>